<reference evidence="1 2" key="1">
    <citation type="submission" date="2020-01" db="EMBL/GenBank/DDBJ databases">
        <title>Pseudarthrobacter psychrotolerans sp. nov., isolated from antarctic soil.</title>
        <authorList>
            <person name="Shin Y."/>
            <person name="Park W."/>
        </authorList>
    </citation>
    <scope>NUCLEOTIDE SEQUENCE [LARGE SCALE GENOMIC DNA]</scope>
    <source>
        <strain evidence="1 2">YJ56</strain>
    </source>
</reference>
<dbReference type="KEGG" id="psey:GU243_08690"/>
<evidence type="ECO:0000313" key="1">
    <source>
        <dbReference type="EMBL" id="QHK19796.1"/>
    </source>
</evidence>
<dbReference type="EMBL" id="CP047898">
    <property type="protein sequence ID" value="QHK19796.1"/>
    <property type="molecule type" value="Genomic_DNA"/>
</dbReference>
<proteinExistence type="predicted"/>
<organism evidence="1 2">
    <name type="scientific">Pseudarthrobacter psychrotolerans</name>
    <dbReference type="NCBI Taxonomy" id="2697569"/>
    <lineage>
        <taxon>Bacteria</taxon>
        <taxon>Bacillati</taxon>
        <taxon>Actinomycetota</taxon>
        <taxon>Actinomycetes</taxon>
        <taxon>Micrococcales</taxon>
        <taxon>Micrococcaceae</taxon>
        <taxon>Pseudarthrobacter</taxon>
    </lineage>
</organism>
<keyword evidence="2" id="KW-1185">Reference proteome</keyword>
<name>A0A6P1NHI5_9MICC</name>
<evidence type="ECO:0000313" key="2">
    <source>
        <dbReference type="Proteomes" id="UP000464186"/>
    </source>
</evidence>
<dbReference type="AlphaFoldDB" id="A0A6P1NHI5"/>
<gene>
    <name evidence="1" type="ORF">GU243_08690</name>
</gene>
<protein>
    <submittedName>
        <fullName evidence="1">Uncharacterized protein</fullName>
    </submittedName>
</protein>
<dbReference type="Proteomes" id="UP000464186">
    <property type="component" value="Chromosome"/>
</dbReference>
<accession>A0A6P1NHI5</accession>
<sequence>MNLGSRTTITDYRAAWATPYDLCTVGAASGAQGAAEKAAGAASGGTSPDSAKYLYALCATTAGHYFEGGVSPAQAKEIAAALTLCPDHPKRAVLEASAGAGGALDADRANGKLVYTGKYLVGKDVVPGTWQSQGDKVENCYWEISDAQGNILANNFINVAPQFTIVIPASAAGFTVEGCGFRWISG</sequence>